<feature type="compositionally biased region" description="Low complexity" evidence="1">
    <location>
        <begin position="328"/>
        <end position="347"/>
    </location>
</feature>
<proteinExistence type="predicted"/>
<feature type="non-terminal residue" evidence="3">
    <location>
        <position position="630"/>
    </location>
</feature>
<comment type="caution">
    <text evidence="3">The sequence shown here is derived from an EMBL/GenBank/DDBJ whole genome shotgun (WGS) entry which is preliminary data.</text>
</comment>
<dbReference type="GO" id="GO:0090313">
    <property type="term" value="P:regulation of protein targeting to membrane"/>
    <property type="evidence" value="ECO:0007669"/>
    <property type="project" value="TreeGrafter"/>
</dbReference>
<dbReference type="Pfam" id="PF05170">
    <property type="entry name" value="AsmA"/>
    <property type="match status" value="2"/>
</dbReference>
<reference evidence="3" key="1">
    <citation type="submission" date="2017-05" db="EMBL/GenBank/DDBJ databases">
        <authorList>
            <person name="Imhoff J.F."/>
            <person name="Rahn T."/>
            <person name="Kuenzel S."/>
            <person name="Neulinger S.C."/>
        </authorList>
    </citation>
    <scope>NUCLEOTIDE SEQUENCE</scope>
    <source>
        <strain evidence="3">LMG 28126</strain>
    </source>
</reference>
<organism evidence="3 4">
    <name type="scientific">Rhodobaculum claviforme</name>
    <dbReference type="NCBI Taxonomy" id="1549854"/>
    <lineage>
        <taxon>Bacteria</taxon>
        <taxon>Pseudomonadati</taxon>
        <taxon>Pseudomonadota</taxon>
        <taxon>Alphaproteobacteria</taxon>
        <taxon>Rhodobacterales</taxon>
        <taxon>Paracoccaceae</taxon>
        <taxon>Rhodobaculum</taxon>
    </lineage>
</organism>
<name>A0A934TKF1_9RHOB</name>
<dbReference type="InterPro" id="IPR007844">
    <property type="entry name" value="AsmA"/>
</dbReference>
<evidence type="ECO:0000259" key="2">
    <source>
        <dbReference type="Pfam" id="PF05170"/>
    </source>
</evidence>
<protein>
    <recommendedName>
        <fullName evidence="2">AsmA domain-containing protein</fullName>
    </recommendedName>
</protein>
<feature type="domain" description="AsmA" evidence="2">
    <location>
        <begin position="297"/>
        <end position="530"/>
    </location>
</feature>
<dbReference type="AlphaFoldDB" id="A0A934TKF1"/>
<dbReference type="RefSeq" id="WP_201156838.1">
    <property type="nucleotide sequence ID" value="NZ_NHSD01000201.1"/>
</dbReference>
<dbReference type="PANTHER" id="PTHR30441">
    <property type="entry name" value="DUF748 DOMAIN-CONTAINING PROTEIN"/>
    <property type="match status" value="1"/>
</dbReference>
<sequence>MRWIVGGISAVVGLAVLLAAAVLVLPAEPVAGLAAQRLTAATGRAVVIEGPVRVTLWPRAGVRTGPVSIAGPDWSDLPDRPMLRARALDIGLDAGALMGGRVALARLEADGAEVVLERHPDGRVNWAFGGPPAPGAPGPAAPVRDDPLAGFDRLRLTDAAVTVRDGVTGARNRLEGLTLELARDGEAATLAADGTLDGTALGLEARAAPGLAAGLPGDLALTLTTGGARVTFDGRADPAALRAEGRLEARAEGPALAALGLPPGLAARRAAVTGATVLTPGSVALRDGRLTLDDTTTDITAELALTGPRPRLTGRVAAPALDLRRAAMQGGTQGSAQQSAQGTAPGSVAGGGWSTARIDAGALHLLDADVAVSAPSVRLDGVTLGAVRGALTVDAGRAVLRLDRAEAFGGEVAGEVVANARGGFSARANLAFEGLSAAALMAALADSDGLEGRVSGTIALLGVGNSVDALMRALSGDGRVTMGPGLVRGFDLGTLLRDRDPRALGQARTTPFDGLSATFTVANGVASNGDLVLSAPALRAEGAGRVDIGAQRLDYRLTAAPLEGPVGLRRVRLPVTITGPWADPQLSVDFQAVVREQLEDRLEREVERRRDDAADAIRRELERALGVPST</sequence>
<keyword evidence="4" id="KW-1185">Reference proteome</keyword>
<dbReference type="EMBL" id="NHSD01000201">
    <property type="protein sequence ID" value="MBK5927071.1"/>
    <property type="molecule type" value="Genomic_DNA"/>
</dbReference>
<dbReference type="PANTHER" id="PTHR30441:SF4">
    <property type="entry name" value="PROTEIN ASMA"/>
    <property type="match status" value="1"/>
</dbReference>
<reference evidence="3" key="2">
    <citation type="journal article" date="2020" name="Microorganisms">
        <title>Osmotic Adaptation and Compatible Solute Biosynthesis of Phototrophic Bacteria as Revealed from Genome Analyses.</title>
        <authorList>
            <person name="Imhoff J.F."/>
            <person name="Rahn T."/>
            <person name="Kunzel S."/>
            <person name="Keller A."/>
            <person name="Neulinger S.C."/>
        </authorList>
    </citation>
    <scope>NUCLEOTIDE SEQUENCE</scope>
    <source>
        <strain evidence="3">LMG 28126</strain>
    </source>
</reference>
<dbReference type="Proteomes" id="UP000706333">
    <property type="component" value="Unassembled WGS sequence"/>
</dbReference>
<feature type="region of interest" description="Disordered" evidence="1">
    <location>
        <begin position="328"/>
        <end position="348"/>
    </location>
</feature>
<accession>A0A934TKF1</accession>
<evidence type="ECO:0000313" key="4">
    <source>
        <dbReference type="Proteomes" id="UP000706333"/>
    </source>
</evidence>
<dbReference type="GO" id="GO:0005886">
    <property type="term" value="C:plasma membrane"/>
    <property type="evidence" value="ECO:0007669"/>
    <property type="project" value="TreeGrafter"/>
</dbReference>
<dbReference type="InterPro" id="IPR052894">
    <property type="entry name" value="AsmA-related"/>
</dbReference>
<evidence type="ECO:0000256" key="1">
    <source>
        <dbReference type="SAM" id="MobiDB-lite"/>
    </source>
</evidence>
<gene>
    <name evidence="3" type="ORF">CCR87_06890</name>
</gene>
<evidence type="ECO:0000313" key="3">
    <source>
        <dbReference type="EMBL" id="MBK5927071.1"/>
    </source>
</evidence>
<feature type="domain" description="AsmA" evidence="2">
    <location>
        <begin position="13"/>
        <end position="130"/>
    </location>
</feature>